<feature type="region of interest" description="Disordered" evidence="1">
    <location>
        <begin position="199"/>
        <end position="218"/>
    </location>
</feature>
<evidence type="ECO:0000256" key="1">
    <source>
        <dbReference type="SAM" id="MobiDB-lite"/>
    </source>
</evidence>
<reference evidence="2 3" key="1">
    <citation type="submission" date="2024-05" db="EMBL/GenBank/DDBJ databases">
        <authorList>
            <person name="Wallberg A."/>
        </authorList>
    </citation>
    <scope>NUCLEOTIDE SEQUENCE [LARGE SCALE GENOMIC DNA]</scope>
</reference>
<keyword evidence="3" id="KW-1185">Reference proteome</keyword>
<feature type="compositionally biased region" description="Basic and acidic residues" evidence="1">
    <location>
        <begin position="200"/>
        <end position="214"/>
    </location>
</feature>
<evidence type="ECO:0000313" key="2">
    <source>
        <dbReference type="EMBL" id="CAL4082366.1"/>
    </source>
</evidence>
<dbReference type="EMBL" id="CAXKWB010006337">
    <property type="protein sequence ID" value="CAL4082366.1"/>
    <property type="molecule type" value="Genomic_DNA"/>
</dbReference>
<name>A0AAV2QES2_MEGNR</name>
<comment type="caution">
    <text evidence="2">The sequence shown here is derived from an EMBL/GenBank/DDBJ whole genome shotgun (WGS) entry which is preliminary data.</text>
</comment>
<organism evidence="2 3">
    <name type="scientific">Meganyctiphanes norvegica</name>
    <name type="common">Northern krill</name>
    <name type="synonym">Thysanopoda norvegica</name>
    <dbReference type="NCBI Taxonomy" id="48144"/>
    <lineage>
        <taxon>Eukaryota</taxon>
        <taxon>Metazoa</taxon>
        <taxon>Ecdysozoa</taxon>
        <taxon>Arthropoda</taxon>
        <taxon>Crustacea</taxon>
        <taxon>Multicrustacea</taxon>
        <taxon>Malacostraca</taxon>
        <taxon>Eumalacostraca</taxon>
        <taxon>Eucarida</taxon>
        <taxon>Euphausiacea</taxon>
        <taxon>Euphausiidae</taxon>
        <taxon>Meganyctiphanes</taxon>
    </lineage>
</organism>
<sequence length="298" mass="33457">MSDDENQLDTPRVQVATPEQVESYSDEFEGFVTGLSTDVRSHDPEQLLDESIEESSTVYAELESVAEALKTLSPNESNGRDFIAFKSDFELAQKRGDSIFETSLFELKEENHPNITRDFSRQQSSRLRAISGSAPGGLEAEFRDITDCTLAKLDHKYDSVQDLNSTKRDSLVSRGIDFWSRQSGTSTPSRPLVQSVTHQELVKDKPKMPPKDNKSSMPTDSAQQLFEEIEDDVTLALDSLKAKKDSMIREMSGEDAAKNKVNAKVYLNRFNKVQDTLDENYGSLRENASELIEPRGVM</sequence>
<accession>A0AAV2QES2</accession>
<evidence type="ECO:0000313" key="3">
    <source>
        <dbReference type="Proteomes" id="UP001497623"/>
    </source>
</evidence>
<proteinExistence type="predicted"/>
<gene>
    <name evidence="2" type="ORF">MNOR_LOCUS11877</name>
</gene>
<dbReference type="AlphaFoldDB" id="A0AAV2QES2"/>
<protein>
    <submittedName>
        <fullName evidence="2">Uncharacterized protein</fullName>
    </submittedName>
</protein>
<dbReference type="Proteomes" id="UP001497623">
    <property type="component" value="Unassembled WGS sequence"/>
</dbReference>